<evidence type="ECO:0000313" key="3">
    <source>
        <dbReference type="Proteomes" id="UP000295063"/>
    </source>
</evidence>
<dbReference type="OrthoDB" id="1679483at2"/>
<dbReference type="RefSeq" id="WP_132075550.1">
    <property type="nucleotide sequence ID" value="NZ_SLUI01000002.1"/>
</dbReference>
<protein>
    <submittedName>
        <fullName evidence="2">Uncharacterized protein</fullName>
    </submittedName>
</protein>
<feature type="transmembrane region" description="Helical" evidence="1">
    <location>
        <begin position="33"/>
        <end position="52"/>
    </location>
</feature>
<proteinExistence type="predicted"/>
<reference evidence="2 3" key="1">
    <citation type="submission" date="2019-03" db="EMBL/GenBank/DDBJ databases">
        <title>Genomic Encyclopedia of Type Strains, Phase IV (KMG-IV): sequencing the most valuable type-strain genomes for metagenomic binning, comparative biology and taxonomic classification.</title>
        <authorList>
            <person name="Goeker M."/>
        </authorList>
    </citation>
    <scope>NUCLEOTIDE SEQUENCE [LARGE SCALE GENOMIC DNA]</scope>
    <source>
        <strain evidence="2 3">DSM 15969</strain>
    </source>
</reference>
<keyword evidence="1" id="KW-0472">Membrane</keyword>
<feature type="transmembrane region" description="Helical" evidence="1">
    <location>
        <begin position="155"/>
        <end position="173"/>
    </location>
</feature>
<gene>
    <name evidence="2" type="ORF">EV210_102194</name>
</gene>
<dbReference type="Proteomes" id="UP000295063">
    <property type="component" value="Unassembled WGS sequence"/>
</dbReference>
<feature type="transmembrane region" description="Helical" evidence="1">
    <location>
        <begin position="59"/>
        <end position="78"/>
    </location>
</feature>
<dbReference type="AlphaFoldDB" id="A0A4R1Q0R9"/>
<comment type="caution">
    <text evidence="2">The sequence shown here is derived from an EMBL/GenBank/DDBJ whole genome shotgun (WGS) entry which is preliminary data.</text>
</comment>
<organism evidence="2 3">
    <name type="scientific">Anaerospora hongkongensis</name>
    <dbReference type="NCBI Taxonomy" id="244830"/>
    <lineage>
        <taxon>Bacteria</taxon>
        <taxon>Bacillati</taxon>
        <taxon>Bacillota</taxon>
        <taxon>Negativicutes</taxon>
        <taxon>Selenomonadales</taxon>
        <taxon>Sporomusaceae</taxon>
        <taxon>Anaerospora</taxon>
    </lineage>
</organism>
<feature type="transmembrane region" description="Helical" evidence="1">
    <location>
        <begin position="98"/>
        <end position="117"/>
    </location>
</feature>
<sequence>MKRIPTFEETYTLQSAADAAGREFWFHNVVFTYQWWLLVAVSIIPILVWWRLVDRRRLFEIMTYGLLVALISGLLDAIGVETDAWEYKYDLLPLLDVFIAYDISVLPVCYMLIYQYFPQWQSFAVAQLAISCVFAFISEPMLVYLDIYKLIDWKHIYSVPGYFFLAIFLKWVMDKLITKSRSYS</sequence>
<dbReference type="EMBL" id="SLUI01000002">
    <property type="protein sequence ID" value="TCL39280.1"/>
    <property type="molecule type" value="Genomic_DNA"/>
</dbReference>
<evidence type="ECO:0000256" key="1">
    <source>
        <dbReference type="SAM" id="Phobius"/>
    </source>
</evidence>
<dbReference type="NCBIfam" id="NF041644">
    <property type="entry name" value="CBO0543_fam"/>
    <property type="match status" value="1"/>
</dbReference>
<evidence type="ECO:0000313" key="2">
    <source>
        <dbReference type="EMBL" id="TCL39280.1"/>
    </source>
</evidence>
<dbReference type="InterPro" id="IPR048147">
    <property type="entry name" value="CBO0543-like"/>
</dbReference>
<accession>A0A4R1Q0R9</accession>
<keyword evidence="3" id="KW-1185">Reference proteome</keyword>
<feature type="transmembrane region" description="Helical" evidence="1">
    <location>
        <begin position="124"/>
        <end position="143"/>
    </location>
</feature>
<keyword evidence="1" id="KW-0812">Transmembrane</keyword>
<name>A0A4R1Q0R9_9FIRM</name>
<keyword evidence="1" id="KW-1133">Transmembrane helix</keyword>